<accession>I1CUG0</accession>
<dbReference type="GeneID" id="93623766"/>
<dbReference type="InParanoid" id="I1CUG0"/>
<sequence>MDYVKDMVQGDSGPASNTANDVNNFSAFNGDILEGVTVLPDELRSFKDEKIIWLTVK</sequence>
<dbReference type="AlphaFoldDB" id="I1CUG0"/>
<proteinExistence type="predicted"/>
<keyword evidence="3" id="KW-1185">Reference proteome</keyword>
<reference evidence="2 3" key="1">
    <citation type="journal article" date="2009" name="PLoS Genet.">
        <title>Genomic analysis of the basal lineage fungus Rhizopus oryzae reveals a whole-genome duplication.</title>
        <authorList>
            <person name="Ma L.-J."/>
            <person name="Ibrahim A.S."/>
            <person name="Skory C."/>
            <person name="Grabherr M.G."/>
            <person name="Burger G."/>
            <person name="Butler M."/>
            <person name="Elias M."/>
            <person name="Idnurm A."/>
            <person name="Lang B.F."/>
            <person name="Sone T."/>
            <person name="Abe A."/>
            <person name="Calvo S.E."/>
            <person name="Corrochano L.M."/>
            <person name="Engels R."/>
            <person name="Fu J."/>
            <person name="Hansberg W."/>
            <person name="Kim J.-M."/>
            <person name="Kodira C.D."/>
            <person name="Koehrsen M.J."/>
            <person name="Liu B."/>
            <person name="Miranda-Saavedra D."/>
            <person name="O'Leary S."/>
            <person name="Ortiz-Castellanos L."/>
            <person name="Poulter R."/>
            <person name="Rodriguez-Romero J."/>
            <person name="Ruiz-Herrera J."/>
            <person name="Shen Y.-Q."/>
            <person name="Zeng Q."/>
            <person name="Galagan J."/>
            <person name="Birren B.W."/>
            <person name="Cuomo C.A."/>
            <person name="Wickes B.L."/>
        </authorList>
    </citation>
    <scope>NUCLEOTIDE SEQUENCE [LARGE SCALE GENOMIC DNA]</scope>
    <source>
        <strain evidence="3">RA 99-880 / ATCC MYA-4621 / FGSC 9543 / NRRL 43880</strain>
    </source>
</reference>
<evidence type="ECO:0000313" key="2">
    <source>
        <dbReference type="EMBL" id="EIE92090.1"/>
    </source>
</evidence>
<evidence type="ECO:0000256" key="1">
    <source>
        <dbReference type="SAM" id="MobiDB-lite"/>
    </source>
</evidence>
<feature type="region of interest" description="Disordered" evidence="1">
    <location>
        <begin position="1"/>
        <end position="20"/>
    </location>
</feature>
<dbReference type="EMBL" id="CH476753">
    <property type="protein sequence ID" value="EIE92090.1"/>
    <property type="molecule type" value="Genomic_DNA"/>
</dbReference>
<dbReference type="RefSeq" id="XP_067527486.1">
    <property type="nucleotide sequence ID" value="XM_067671385.1"/>
</dbReference>
<dbReference type="VEuPathDB" id="FungiDB:RO3G_16801"/>
<evidence type="ECO:0000313" key="3">
    <source>
        <dbReference type="Proteomes" id="UP000009138"/>
    </source>
</evidence>
<name>I1CUG0_RHIO9</name>
<protein>
    <submittedName>
        <fullName evidence="2">Uncharacterized protein</fullName>
    </submittedName>
</protein>
<dbReference type="Proteomes" id="UP000009138">
    <property type="component" value="Unassembled WGS sequence"/>
</dbReference>
<organism evidence="2 3">
    <name type="scientific">Rhizopus delemar (strain RA 99-880 / ATCC MYA-4621 / FGSC 9543 / NRRL 43880)</name>
    <name type="common">Mucormycosis agent</name>
    <name type="synonym">Rhizopus arrhizus var. delemar</name>
    <dbReference type="NCBI Taxonomy" id="246409"/>
    <lineage>
        <taxon>Eukaryota</taxon>
        <taxon>Fungi</taxon>
        <taxon>Fungi incertae sedis</taxon>
        <taxon>Mucoromycota</taxon>
        <taxon>Mucoromycotina</taxon>
        <taxon>Mucoromycetes</taxon>
        <taxon>Mucorales</taxon>
        <taxon>Mucorineae</taxon>
        <taxon>Rhizopodaceae</taxon>
        <taxon>Rhizopus</taxon>
    </lineage>
</organism>
<gene>
    <name evidence="2" type="ORF">RO3G_16801</name>
</gene>